<evidence type="ECO:0000313" key="2">
    <source>
        <dbReference type="EnsemblProtists" id="HpaP800302"/>
    </source>
</evidence>
<dbReference type="EMBL" id="JH597777">
    <property type="status" value="NOT_ANNOTATED_CDS"/>
    <property type="molecule type" value="Genomic_DNA"/>
</dbReference>
<protein>
    <submittedName>
        <fullName evidence="2">Uncharacterized protein</fullName>
    </submittedName>
</protein>
<dbReference type="Proteomes" id="UP000011713">
    <property type="component" value="Unassembled WGS sequence"/>
</dbReference>
<proteinExistence type="predicted"/>
<evidence type="ECO:0000313" key="3">
    <source>
        <dbReference type="Proteomes" id="UP000011713"/>
    </source>
</evidence>
<dbReference type="InParanoid" id="M4B205"/>
<evidence type="ECO:0000256" key="1">
    <source>
        <dbReference type="SAM" id="MobiDB-lite"/>
    </source>
</evidence>
<dbReference type="VEuPathDB" id="FungiDB:HpaG800302"/>
<dbReference type="HOGENOM" id="CLU_2727624_0_0_1"/>
<organism evidence="2 3">
    <name type="scientific">Hyaloperonospora arabidopsidis (strain Emoy2)</name>
    <name type="common">Downy mildew agent</name>
    <name type="synonym">Peronospora arabidopsidis</name>
    <dbReference type="NCBI Taxonomy" id="559515"/>
    <lineage>
        <taxon>Eukaryota</taxon>
        <taxon>Sar</taxon>
        <taxon>Stramenopiles</taxon>
        <taxon>Oomycota</taxon>
        <taxon>Peronosporomycetes</taxon>
        <taxon>Peronosporales</taxon>
        <taxon>Peronosporaceae</taxon>
        <taxon>Hyaloperonospora</taxon>
    </lineage>
</organism>
<reference evidence="2" key="2">
    <citation type="submission" date="2015-06" db="UniProtKB">
        <authorList>
            <consortium name="EnsemblProtists"/>
        </authorList>
    </citation>
    <scope>IDENTIFICATION</scope>
    <source>
        <strain evidence="2">Emoy2</strain>
    </source>
</reference>
<dbReference type="AlphaFoldDB" id="M4B205"/>
<accession>M4B205</accession>
<keyword evidence="3" id="KW-1185">Reference proteome</keyword>
<sequence>MACNLKNAHHRTSSSSGIVHGGPRCTGIPRCTANHLRSVTVPPLHDNLHKVIVKYEYYAGTNTVFSQYYSNR</sequence>
<dbReference type="EnsemblProtists" id="HpaT800302">
    <property type="protein sequence ID" value="HpaP800302"/>
    <property type="gene ID" value="HpaG800302"/>
</dbReference>
<name>M4B205_HYAAE</name>
<feature type="region of interest" description="Disordered" evidence="1">
    <location>
        <begin position="1"/>
        <end position="21"/>
    </location>
</feature>
<reference evidence="3" key="1">
    <citation type="journal article" date="2010" name="Science">
        <title>Signatures of adaptation to obligate biotrophy in the Hyaloperonospora arabidopsidis genome.</title>
        <authorList>
            <person name="Baxter L."/>
            <person name="Tripathy S."/>
            <person name="Ishaque N."/>
            <person name="Boot N."/>
            <person name="Cabral A."/>
            <person name="Kemen E."/>
            <person name="Thines M."/>
            <person name="Ah-Fong A."/>
            <person name="Anderson R."/>
            <person name="Badejoko W."/>
            <person name="Bittner-Eddy P."/>
            <person name="Boore J.L."/>
            <person name="Chibucos M.C."/>
            <person name="Coates M."/>
            <person name="Dehal P."/>
            <person name="Delehaunty K."/>
            <person name="Dong S."/>
            <person name="Downton P."/>
            <person name="Dumas B."/>
            <person name="Fabro G."/>
            <person name="Fronick C."/>
            <person name="Fuerstenberg S.I."/>
            <person name="Fulton L."/>
            <person name="Gaulin E."/>
            <person name="Govers F."/>
            <person name="Hughes L."/>
            <person name="Humphray S."/>
            <person name="Jiang R.H."/>
            <person name="Judelson H."/>
            <person name="Kamoun S."/>
            <person name="Kyung K."/>
            <person name="Meijer H."/>
            <person name="Minx P."/>
            <person name="Morris P."/>
            <person name="Nelson J."/>
            <person name="Phuntumart V."/>
            <person name="Qutob D."/>
            <person name="Rehmany A."/>
            <person name="Rougon-Cardoso A."/>
            <person name="Ryden P."/>
            <person name="Torto-Alalibo T."/>
            <person name="Studholme D."/>
            <person name="Wang Y."/>
            <person name="Win J."/>
            <person name="Wood J."/>
            <person name="Clifton S.W."/>
            <person name="Rogers J."/>
            <person name="Van den Ackerveken G."/>
            <person name="Jones J.D."/>
            <person name="McDowell J.M."/>
            <person name="Beynon J."/>
            <person name="Tyler B.M."/>
        </authorList>
    </citation>
    <scope>NUCLEOTIDE SEQUENCE [LARGE SCALE GENOMIC DNA]</scope>
    <source>
        <strain evidence="3">Emoy2</strain>
    </source>
</reference>